<protein>
    <submittedName>
        <fullName evidence="1">Uncharacterized protein</fullName>
    </submittedName>
</protein>
<gene>
    <name evidence="1" type="ORF">KIN20_005767</name>
</gene>
<evidence type="ECO:0000313" key="1">
    <source>
        <dbReference type="EMBL" id="KAJ1350060.1"/>
    </source>
</evidence>
<dbReference type="GO" id="GO:0016791">
    <property type="term" value="F:phosphatase activity"/>
    <property type="evidence" value="ECO:0007669"/>
    <property type="project" value="UniProtKB-ARBA"/>
</dbReference>
<reference evidence="1" key="1">
    <citation type="submission" date="2021-06" db="EMBL/GenBank/DDBJ databases">
        <title>Parelaphostrongylus tenuis whole genome reference sequence.</title>
        <authorList>
            <person name="Garwood T.J."/>
            <person name="Larsen P.A."/>
            <person name="Fountain-Jones N.M."/>
            <person name="Garbe J.R."/>
            <person name="Macchietto M.G."/>
            <person name="Kania S.A."/>
            <person name="Gerhold R.W."/>
            <person name="Richards J.E."/>
            <person name="Wolf T.M."/>
        </authorList>
    </citation>
    <scope>NUCLEOTIDE SEQUENCE</scope>
    <source>
        <strain evidence="1">MNPRO001-30</strain>
        <tissue evidence="1">Meninges</tissue>
    </source>
</reference>
<organism evidence="1 2">
    <name type="scientific">Parelaphostrongylus tenuis</name>
    <name type="common">Meningeal worm</name>
    <dbReference type="NCBI Taxonomy" id="148309"/>
    <lineage>
        <taxon>Eukaryota</taxon>
        <taxon>Metazoa</taxon>
        <taxon>Ecdysozoa</taxon>
        <taxon>Nematoda</taxon>
        <taxon>Chromadorea</taxon>
        <taxon>Rhabditida</taxon>
        <taxon>Rhabditina</taxon>
        <taxon>Rhabditomorpha</taxon>
        <taxon>Strongyloidea</taxon>
        <taxon>Metastrongylidae</taxon>
        <taxon>Parelaphostrongylus</taxon>
    </lineage>
</organism>
<proteinExistence type="predicted"/>
<name>A0AAD5M2M7_PARTN</name>
<accession>A0AAD5M2M7</accession>
<comment type="caution">
    <text evidence="1">The sequence shown here is derived from an EMBL/GenBank/DDBJ whole genome shotgun (WGS) entry which is preliminary data.</text>
</comment>
<evidence type="ECO:0000313" key="2">
    <source>
        <dbReference type="Proteomes" id="UP001196413"/>
    </source>
</evidence>
<sequence length="129" mass="15233">MFKLLGEQTGIANFSYLYVGDLNDVRRELIHNMTEKQPEWVFKRWSEYNDSSTLDIISELHRIQKTTKFNSALKAKMMGGYLLYNWLQNAERVANGTMTKPKKMLLYSSVRLIKHTHLPFAFQKHTIFE</sequence>
<keyword evidence="2" id="KW-1185">Reference proteome</keyword>
<dbReference type="InterPro" id="IPR029033">
    <property type="entry name" value="His_PPase_superfam"/>
</dbReference>
<dbReference type="AlphaFoldDB" id="A0AAD5M2M7"/>
<dbReference type="Gene3D" id="3.40.50.1240">
    <property type="entry name" value="Phosphoglycerate mutase-like"/>
    <property type="match status" value="1"/>
</dbReference>
<dbReference type="Proteomes" id="UP001196413">
    <property type="component" value="Unassembled WGS sequence"/>
</dbReference>
<dbReference type="EMBL" id="JAHQIW010000792">
    <property type="protein sequence ID" value="KAJ1350060.1"/>
    <property type="molecule type" value="Genomic_DNA"/>
</dbReference>